<feature type="transmembrane region" description="Helical" evidence="5">
    <location>
        <begin position="12"/>
        <end position="37"/>
    </location>
</feature>
<accession>A0A6M9PJQ6</accession>
<evidence type="ECO:0000256" key="3">
    <source>
        <dbReference type="ARBA" id="ARBA00022989"/>
    </source>
</evidence>
<evidence type="ECO:0000259" key="6">
    <source>
        <dbReference type="Pfam" id="PF13664"/>
    </source>
</evidence>
<sequence length="163" mass="17685">MLNASAYSAAQRVFVLVAGLWVGSLLAVGYLVAPAIFSTMTDRQVAGMVAGAIFTLEAYLSLIICIGLMVLANLLVNRGLYHYRLIRWLLLAMLLCAMTAVFILIPWMNTVRDSALAQGMPVALSPSAGLFRSLHIASSTLYVIQSVLGVFLVWRLTKSAVTY</sequence>
<evidence type="ECO:0000256" key="1">
    <source>
        <dbReference type="ARBA" id="ARBA00004370"/>
    </source>
</evidence>
<feature type="transmembrane region" description="Helical" evidence="5">
    <location>
        <begin position="129"/>
        <end position="154"/>
    </location>
</feature>
<gene>
    <name evidence="7" type="ORF">DCO16_04370</name>
</gene>
<dbReference type="EMBL" id="CP028941">
    <property type="protein sequence ID" value="QKM62364.1"/>
    <property type="molecule type" value="Genomic_DNA"/>
</dbReference>
<keyword evidence="2 5" id="KW-0812">Transmembrane</keyword>
<dbReference type="RefSeq" id="WP_173942515.1">
    <property type="nucleotide sequence ID" value="NZ_CBCSCD010000004.1"/>
</dbReference>
<dbReference type="GO" id="GO:0016020">
    <property type="term" value="C:membrane"/>
    <property type="evidence" value="ECO:0007669"/>
    <property type="project" value="UniProtKB-SubCell"/>
</dbReference>
<feature type="domain" description="TMEM205-like" evidence="6">
    <location>
        <begin position="16"/>
        <end position="113"/>
    </location>
</feature>
<dbReference type="AlphaFoldDB" id="A0A6M9PJQ6"/>
<evidence type="ECO:0000256" key="2">
    <source>
        <dbReference type="ARBA" id="ARBA00022692"/>
    </source>
</evidence>
<name>A0A6M9PJQ6_9BURK</name>
<keyword evidence="8" id="KW-1185">Reference proteome</keyword>
<evidence type="ECO:0000313" key="7">
    <source>
        <dbReference type="EMBL" id="QKM62364.1"/>
    </source>
</evidence>
<protein>
    <submittedName>
        <fullName evidence="7">DUF4149 domain-containing protein</fullName>
    </submittedName>
</protein>
<feature type="transmembrane region" description="Helical" evidence="5">
    <location>
        <begin position="88"/>
        <end position="109"/>
    </location>
</feature>
<organism evidence="7 8">
    <name type="scientific">Polynucleobacter antarcticus</name>
    <dbReference type="NCBI Taxonomy" id="1743162"/>
    <lineage>
        <taxon>Bacteria</taxon>
        <taxon>Pseudomonadati</taxon>
        <taxon>Pseudomonadota</taxon>
        <taxon>Betaproteobacteria</taxon>
        <taxon>Burkholderiales</taxon>
        <taxon>Burkholderiaceae</taxon>
        <taxon>Polynucleobacter</taxon>
    </lineage>
</organism>
<dbReference type="KEGG" id="pani:DCO16_04370"/>
<keyword evidence="3 5" id="KW-1133">Transmembrane helix</keyword>
<dbReference type="Pfam" id="PF13664">
    <property type="entry name" value="DUF4149"/>
    <property type="match status" value="1"/>
</dbReference>
<feature type="transmembrane region" description="Helical" evidence="5">
    <location>
        <begin position="49"/>
        <end position="76"/>
    </location>
</feature>
<evidence type="ECO:0000256" key="5">
    <source>
        <dbReference type="SAM" id="Phobius"/>
    </source>
</evidence>
<keyword evidence="4 5" id="KW-0472">Membrane</keyword>
<reference evidence="7 8" key="1">
    <citation type="submission" date="2018-04" db="EMBL/GenBank/DDBJ databases">
        <title>Polynucleobacter sp. LimPoW16 genome.</title>
        <authorList>
            <person name="Hahn M.W."/>
        </authorList>
    </citation>
    <scope>NUCLEOTIDE SEQUENCE [LARGE SCALE GENOMIC DNA]</scope>
    <source>
        <strain evidence="7 8">LimPoW16</strain>
    </source>
</reference>
<comment type="subcellular location">
    <subcellularLocation>
        <location evidence="1">Membrane</location>
    </subcellularLocation>
</comment>
<evidence type="ECO:0000256" key="4">
    <source>
        <dbReference type="ARBA" id="ARBA00023136"/>
    </source>
</evidence>
<dbReference type="Proteomes" id="UP000500806">
    <property type="component" value="Chromosome"/>
</dbReference>
<evidence type="ECO:0000313" key="8">
    <source>
        <dbReference type="Proteomes" id="UP000500806"/>
    </source>
</evidence>
<proteinExistence type="predicted"/>
<dbReference type="InterPro" id="IPR025423">
    <property type="entry name" value="TMEM205-like"/>
</dbReference>